<organism evidence="1 2">
    <name type="scientific">Loa loa</name>
    <name type="common">Eye worm</name>
    <name type="synonym">Filaria loa</name>
    <dbReference type="NCBI Taxonomy" id="7209"/>
    <lineage>
        <taxon>Eukaryota</taxon>
        <taxon>Metazoa</taxon>
        <taxon>Ecdysozoa</taxon>
        <taxon>Nematoda</taxon>
        <taxon>Chromadorea</taxon>
        <taxon>Rhabditida</taxon>
        <taxon>Spirurina</taxon>
        <taxon>Spiruromorpha</taxon>
        <taxon>Filarioidea</taxon>
        <taxon>Onchocercidae</taxon>
        <taxon>Loa</taxon>
    </lineage>
</organism>
<sequence length="204" mass="22680">MSSSSHKVLRKYLLNQHFMFTLPLLSAAENEPRNNSVSSLRPIFDFLKPTKKMKSNIESKPDLQSFSPTTTIITTVSPKNYMFASSLLLSKSASPQSTAHIDSSVKNATLTEQTKSIRATTSILTLLESFGHSQKHREVEVGRDRIVNILGMPIGRKDGISLAPLRGLSVGNEDMFGPIAINDKYNIYWGFFNDLSKMLSKAVQ</sequence>
<dbReference type="WBParaSite" id="EN70_5925">
    <property type="protein sequence ID" value="EN70_5925"/>
    <property type="gene ID" value="EN70_5925"/>
</dbReference>
<gene>
    <name evidence="2" type="primary">LOAG_06606</name>
</gene>
<dbReference type="eggNOG" id="ENOG502SVFH">
    <property type="taxonomic scope" value="Eukaryota"/>
</dbReference>
<reference evidence="2" key="2">
    <citation type="submission" date="2016-11" db="UniProtKB">
        <authorList>
            <consortium name="WormBaseParasite"/>
        </authorList>
    </citation>
    <scope>IDENTIFICATION</scope>
</reference>
<proteinExistence type="predicted"/>
<evidence type="ECO:0000313" key="2">
    <source>
        <dbReference type="WBParaSite" id="EN70_5925"/>
    </source>
</evidence>
<reference evidence="1" key="1">
    <citation type="submission" date="2012-04" db="EMBL/GenBank/DDBJ databases">
        <title>The Genome Sequence of Loa loa.</title>
        <authorList>
            <consortium name="The Broad Institute Genome Sequencing Platform"/>
            <consortium name="Broad Institute Genome Sequencing Center for Infectious Disease"/>
            <person name="Nutman T.B."/>
            <person name="Fink D.L."/>
            <person name="Russ C."/>
            <person name="Young S."/>
            <person name="Zeng Q."/>
            <person name="Gargeya S."/>
            <person name="Alvarado L."/>
            <person name="Berlin A."/>
            <person name="Chapman S.B."/>
            <person name="Chen Z."/>
            <person name="Freedman E."/>
            <person name="Gellesch M."/>
            <person name="Goldberg J."/>
            <person name="Griggs A."/>
            <person name="Gujja S."/>
            <person name="Heilman E.R."/>
            <person name="Heiman D."/>
            <person name="Howarth C."/>
            <person name="Mehta T."/>
            <person name="Neiman D."/>
            <person name="Pearson M."/>
            <person name="Roberts A."/>
            <person name="Saif S."/>
            <person name="Shea T."/>
            <person name="Shenoy N."/>
            <person name="Sisk P."/>
            <person name="Stolte C."/>
            <person name="Sykes S."/>
            <person name="White J."/>
            <person name="Yandava C."/>
            <person name="Haas B."/>
            <person name="Henn M.R."/>
            <person name="Nusbaum C."/>
            <person name="Birren B."/>
        </authorList>
    </citation>
    <scope>NUCLEOTIDE SEQUENCE [LARGE SCALE GENOMIC DNA]</scope>
</reference>
<protein>
    <submittedName>
        <fullName evidence="2">Amidase domain-containing protein</fullName>
    </submittedName>
</protein>
<dbReference type="Proteomes" id="UP000095285">
    <property type="component" value="Unassembled WGS sequence"/>
</dbReference>
<accession>A0A1I7VSY2</accession>
<dbReference type="InParanoid" id="A0A1I7VSY2"/>
<keyword evidence="1" id="KW-1185">Reference proteome</keyword>
<dbReference type="OrthoDB" id="5852692at2759"/>
<name>A0A1I7VSY2_LOALO</name>
<dbReference type="AlphaFoldDB" id="A0A1I7VSY2"/>
<evidence type="ECO:0000313" key="1">
    <source>
        <dbReference type="Proteomes" id="UP000095285"/>
    </source>
</evidence>